<dbReference type="HAMAP" id="MF_00419">
    <property type="entry name" value="PurL_1"/>
    <property type="match status" value="1"/>
</dbReference>
<evidence type="ECO:0000256" key="5">
    <source>
        <dbReference type="ARBA" id="ARBA00022598"/>
    </source>
</evidence>
<dbReference type="InterPro" id="IPR055181">
    <property type="entry name" value="FGAR-AT_PurM_N-like"/>
</dbReference>
<protein>
    <recommendedName>
        <fullName evidence="15">Phosphoribosylformylglycinamidine synthase</fullName>
        <ecNumber evidence="3">6.3.5.3</ecNumber>
    </recommendedName>
    <alternativeName>
        <fullName evidence="13">Formylglycinamide ribonucleotide amidotransferase</fullName>
    </alternativeName>
    <alternativeName>
        <fullName evidence="12">Formylglycinamide ribotide amidotransferase</fullName>
    </alternativeName>
</protein>
<organism evidence="20 21">
    <name type="scientific">Ramalina farinacea</name>
    <dbReference type="NCBI Taxonomy" id="258253"/>
    <lineage>
        <taxon>Eukaryota</taxon>
        <taxon>Fungi</taxon>
        <taxon>Dikarya</taxon>
        <taxon>Ascomycota</taxon>
        <taxon>Pezizomycotina</taxon>
        <taxon>Lecanoromycetes</taxon>
        <taxon>OSLEUM clade</taxon>
        <taxon>Lecanoromycetidae</taxon>
        <taxon>Lecanorales</taxon>
        <taxon>Lecanorineae</taxon>
        <taxon>Ramalinaceae</taxon>
        <taxon>Ramalina</taxon>
    </lineage>
</organism>
<dbReference type="GO" id="GO:0006189">
    <property type="term" value="P:'de novo' IMP biosynthetic process"/>
    <property type="evidence" value="ECO:0007669"/>
    <property type="project" value="InterPro"/>
</dbReference>
<evidence type="ECO:0000256" key="7">
    <source>
        <dbReference type="ARBA" id="ARBA00022741"/>
    </source>
</evidence>
<dbReference type="NCBIfam" id="NF003672">
    <property type="entry name" value="PRK05297.1"/>
    <property type="match status" value="1"/>
</dbReference>
<dbReference type="InterPro" id="IPR010918">
    <property type="entry name" value="PurM-like_C_dom"/>
</dbReference>
<proteinExistence type="inferred from homology"/>
<feature type="domain" description="PurM-like C-terminal" evidence="16">
    <location>
        <begin position="442"/>
        <end position="585"/>
    </location>
</feature>
<name>A0AA43QI18_9LECA</name>
<evidence type="ECO:0000256" key="4">
    <source>
        <dbReference type="ARBA" id="ARBA00022490"/>
    </source>
</evidence>
<dbReference type="SUPFAM" id="SSF56042">
    <property type="entry name" value="PurM C-terminal domain-like"/>
    <property type="match status" value="2"/>
</dbReference>
<keyword evidence="21" id="KW-1185">Reference proteome</keyword>
<dbReference type="InterPro" id="IPR036921">
    <property type="entry name" value="PurM-like_N_sf"/>
</dbReference>
<evidence type="ECO:0000256" key="8">
    <source>
        <dbReference type="ARBA" id="ARBA00022755"/>
    </source>
</evidence>
<evidence type="ECO:0000313" key="21">
    <source>
        <dbReference type="Proteomes" id="UP001161017"/>
    </source>
</evidence>
<evidence type="ECO:0000256" key="11">
    <source>
        <dbReference type="ARBA" id="ARBA00022962"/>
    </source>
</evidence>
<accession>A0AA43QI18</accession>
<evidence type="ECO:0000259" key="18">
    <source>
        <dbReference type="Pfam" id="PF18076"/>
    </source>
</evidence>
<evidence type="ECO:0000256" key="1">
    <source>
        <dbReference type="ARBA" id="ARBA00004920"/>
    </source>
</evidence>
<comment type="similarity">
    <text evidence="2">In the N-terminal section; belongs to the FGAMS family.</text>
</comment>
<dbReference type="Pfam" id="PF18072">
    <property type="entry name" value="FGAR-AT_linker"/>
    <property type="match status" value="1"/>
</dbReference>
<dbReference type="GO" id="GO:0005524">
    <property type="term" value="F:ATP binding"/>
    <property type="evidence" value="ECO:0007669"/>
    <property type="project" value="UniProtKB-KW"/>
</dbReference>
<evidence type="ECO:0000259" key="17">
    <source>
        <dbReference type="Pfam" id="PF18072"/>
    </source>
</evidence>
<keyword evidence="11" id="KW-0315">Glutamine amidotransferase</keyword>
<dbReference type="PANTHER" id="PTHR10099">
    <property type="entry name" value="PHOSPHORIBOSYLFORMYLGLYCINAMIDINE SYNTHASE"/>
    <property type="match status" value="1"/>
</dbReference>
<evidence type="ECO:0000259" key="16">
    <source>
        <dbReference type="Pfam" id="PF02769"/>
    </source>
</evidence>
<evidence type="ECO:0000256" key="10">
    <source>
        <dbReference type="ARBA" id="ARBA00022842"/>
    </source>
</evidence>
<dbReference type="InterPro" id="IPR036676">
    <property type="entry name" value="PurM-like_C_sf"/>
</dbReference>
<dbReference type="FunFam" id="3.30.1330.10:FF:000005">
    <property type="entry name" value="Phosphoribosylformylglycinamidine synthase"/>
    <property type="match status" value="1"/>
</dbReference>
<dbReference type="Pfam" id="PF22689">
    <property type="entry name" value="FGAR-AT_PurM_N-like"/>
    <property type="match status" value="1"/>
</dbReference>
<dbReference type="SUPFAM" id="SSF109736">
    <property type="entry name" value="FGAM synthase PurL, linker domain"/>
    <property type="match status" value="1"/>
</dbReference>
<dbReference type="CDD" id="cd02204">
    <property type="entry name" value="PurL_repeat2"/>
    <property type="match status" value="1"/>
</dbReference>
<dbReference type="Gene3D" id="3.40.50.880">
    <property type="match status" value="1"/>
</dbReference>
<dbReference type="GO" id="GO:0046872">
    <property type="term" value="F:metal ion binding"/>
    <property type="evidence" value="ECO:0007669"/>
    <property type="project" value="UniProtKB-KW"/>
</dbReference>
<dbReference type="SUPFAM" id="SSF55326">
    <property type="entry name" value="PurM N-terminal domain-like"/>
    <property type="match status" value="2"/>
</dbReference>
<reference evidence="20" key="1">
    <citation type="journal article" date="2023" name="Genome Biol. Evol.">
        <title>First Whole Genome Sequence and Flow Cytometry Genome Size Data for the Lichen-Forming Fungus Ramalina farinacea (Ascomycota).</title>
        <authorList>
            <person name="Llewellyn T."/>
            <person name="Mian S."/>
            <person name="Hill R."/>
            <person name="Leitch I.J."/>
            <person name="Gaya E."/>
        </authorList>
    </citation>
    <scope>NUCLEOTIDE SEQUENCE</scope>
    <source>
        <strain evidence="20">LIQ254RAFAR</strain>
    </source>
</reference>
<dbReference type="Proteomes" id="UP001161017">
    <property type="component" value="Unassembled WGS sequence"/>
</dbReference>
<dbReference type="Gene3D" id="3.30.1330.10">
    <property type="entry name" value="PurM-like, N-terminal domain"/>
    <property type="match status" value="2"/>
</dbReference>
<keyword evidence="10" id="KW-0460">Magnesium</keyword>
<evidence type="ECO:0000256" key="15">
    <source>
        <dbReference type="ARBA" id="ARBA00071729"/>
    </source>
</evidence>
<gene>
    <name evidence="20" type="primary">ADE6_1</name>
    <name evidence="20" type="ORF">OHK93_004213</name>
</gene>
<dbReference type="NCBIfam" id="TIGR01735">
    <property type="entry name" value="FGAM_synt"/>
    <property type="match status" value="1"/>
</dbReference>
<comment type="caution">
    <text evidence="20">The sequence shown here is derived from an EMBL/GenBank/DDBJ whole genome shotgun (WGS) entry which is preliminary data.</text>
</comment>
<dbReference type="GO" id="GO:0005737">
    <property type="term" value="C:cytoplasm"/>
    <property type="evidence" value="ECO:0007669"/>
    <property type="project" value="TreeGrafter"/>
</dbReference>
<dbReference type="PROSITE" id="PS51273">
    <property type="entry name" value="GATASE_TYPE_1"/>
    <property type="match status" value="1"/>
</dbReference>
<keyword evidence="4" id="KW-0963">Cytoplasm</keyword>
<evidence type="ECO:0000256" key="3">
    <source>
        <dbReference type="ARBA" id="ARBA00012747"/>
    </source>
</evidence>
<feature type="domain" description="Phosphoribosylformylglycinamidine synthase N-terminal" evidence="18">
    <location>
        <begin position="34"/>
        <end position="153"/>
    </location>
</feature>
<evidence type="ECO:0000256" key="14">
    <source>
        <dbReference type="ARBA" id="ARBA00052585"/>
    </source>
</evidence>
<dbReference type="InterPro" id="IPR036604">
    <property type="entry name" value="PurS-like_sf"/>
</dbReference>
<dbReference type="InterPro" id="IPR041609">
    <property type="entry name" value="PurL_linker"/>
</dbReference>
<dbReference type="CDD" id="cd01740">
    <property type="entry name" value="GATase1_FGAR_AT"/>
    <property type="match status" value="1"/>
</dbReference>
<keyword evidence="6" id="KW-0479">Metal-binding</keyword>
<keyword evidence="7" id="KW-0547">Nucleotide-binding</keyword>
<evidence type="ECO:0000259" key="19">
    <source>
        <dbReference type="Pfam" id="PF22689"/>
    </source>
</evidence>
<dbReference type="SMART" id="SM01211">
    <property type="entry name" value="GATase_5"/>
    <property type="match status" value="1"/>
</dbReference>
<dbReference type="InterPro" id="IPR029062">
    <property type="entry name" value="Class_I_gatase-like"/>
</dbReference>
<dbReference type="Gene3D" id="1.10.8.750">
    <property type="entry name" value="Phosphoribosylformylglycinamidine synthase, linker domain"/>
    <property type="match status" value="1"/>
</dbReference>
<dbReference type="SUPFAM" id="SSF82697">
    <property type="entry name" value="PurS-like"/>
    <property type="match status" value="1"/>
</dbReference>
<dbReference type="Pfam" id="PF13507">
    <property type="entry name" value="GATase_5"/>
    <property type="match status" value="1"/>
</dbReference>
<dbReference type="FunFam" id="3.40.50.880:FF:000008">
    <property type="entry name" value="Phosphoribosylformylglycinamidine synthase"/>
    <property type="match status" value="1"/>
</dbReference>
<dbReference type="PANTHER" id="PTHR10099:SF1">
    <property type="entry name" value="PHOSPHORIBOSYLFORMYLGLYCINAMIDINE SYNTHASE"/>
    <property type="match status" value="1"/>
</dbReference>
<keyword evidence="9" id="KW-0067">ATP-binding</keyword>
<dbReference type="Pfam" id="PF18076">
    <property type="entry name" value="FGAR-AT_N"/>
    <property type="match status" value="1"/>
</dbReference>
<evidence type="ECO:0000256" key="2">
    <source>
        <dbReference type="ARBA" id="ARBA00008608"/>
    </source>
</evidence>
<comment type="catalytic activity">
    <reaction evidence="14">
        <text>N(2)-formyl-N(1)-(5-phospho-beta-D-ribosyl)glycinamide + L-glutamine + ATP + H2O = 2-formamido-N(1)-(5-O-phospho-beta-D-ribosyl)acetamidine + L-glutamate + ADP + phosphate + H(+)</text>
        <dbReference type="Rhea" id="RHEA:17129"/>
        <dbReference type="ChEBI" id="CHEBI:15377"/>
        <dbReference type="ChEBI" id="CHEBI:15378"/>
        <dbReference type="ChEBI" id="CHEBI:29985"/>
        <dbReference type="ChEBI" id="CHEBI:30616"/>
        <dbReference type="ChEBI" id="CHEBI:43474"/>
        <dbReference type="ChEBI" id="CHEBI:58359"/>
        <dbReference type="ChEBI" id="CHEBI:147286"/>
        <dbReference type="ChEBI" id="CHEBI:147287"/>
        <dbReference type="ChEBI" id="CHEBI:456216"/>
        <dbReference type="EC" id="6.3.5.3"/>
    </reaction>
</comment>
<dbReference type="Gene3D" id="3.90.650.10">
    <property type="entry name" value="PurM-like C-terminal domain"/>
    <property type="match status" value="2"/>
</dbReference>
<feature type="domain" description="FGAR-AT PurM N-terminal-like" evidence="19">
    <location>
        <begin position="668"/>
        <end position="830"/>
    </location>
</feature>
<evidence type="ECO:0000256" key="9">
    <source>
        <dbReference type="ARBA" id="ARBA00022840"/>
    </source>
</evidence>
<feature type="domain" description="Phosphoribosylformylglycinamidine synthase linker" evidence="17">
    <location>
        <begin position="177"/>
        <end position="229"/>
    </location>
</feature>
<dbReference type="InterPro" id="IPR040707">
    <property type="entry name" value="FGAR-AT_N"/>
</dbReference>
<keyword evidence="5 20" id="KW-0436">Ligase</keyword>
<dbReference type="InterPro" id="IPR010073">
    <property type="entry name" value="PurL_large"/>
</dbReference>
<sequence length="1355" mass="147387">MSEYLTIQGGQAYSDFRRKYLARKLGAVDVEARFLHFIHLHANVEKQSPADFDLESLKRLLSYGDPYVERPHEDGCERYEFFISPRTLSPWSSKATNIAQVDGFGRSVRRIERGVMVIITSKSPIDEQLAMDLLHDRMTQTFSREIPEMERLFAELDLNLAEVIDLGVEGTSPHEALQSANKRLGLALDASEIDYLVNVYSKGGPIRRSPHDVELFMFSQVNSEHCRHKQFNAAWTIDGQEKPDSLFGMIRSTHARNPSYVVSAYSDNAAVIEGFDKACFLSPAHYFGEWTSSSEPVYHVIKVETHPFPGAATGAGGEIRDEGAVGRGSSPAAGLCGFSVSDLNIPGAKRPWELDIGRPGHVASSLQIMLEAPIGSANFNNEFGRPALTGYFRTLLTRLPLEDGSHELRGYHKPIMIAGGVGTVRPQHALKDPATVPSGSFVVILGGPAMLIGLGGGSASSVTSAEGSADLDFASVQRGNAEVQRRAQEVINACVAMGPENPILFIHDVGAGGLSNALPELCHDTGHGGIFELRDIDNAGCSSAMEIWCNEAQERYVMAIAPDKLEMFKSLANRERCGYSIPGKLHSSASGDKRLLLTDRAFKKVPRPIDMPMSALFGKPPKLHRKIQTRKLDLPAFDASLTTFLPKLKNDFLGEAVKRVLQLPSVASKMFLITIGDRTVGGLSARDQLVGPWQVPVSDVSVTATSLQRGIKTGVAMAMGEKAPLALINPAASARMTIAESLCNIAAADLQNGLERIRASANWMSAINHPGEGAAIYEAVEAATDLCKDLKISIPVGKDSTSMKMSWKDKETSEGREVTAPLSLVITAFTAVRNIHNTWTPQLRRPEEEGIGETVLFVVDLAEGHKALGGSALAQVFGQVGNEAPDVRNVQLLKDYFDAIEQLHESGMVLAYHDCSDGGLFTAIAEMMFAGRCGAQLLIDELCKNDTADIISTLFHEELAAVFQVRKRDVTNFKRCFATCGPPPGLIKDIGRVAPQGNQNLVIYHKADLVYRNSRSELQRLWSDTSYQMQRLRDNPDCADAEFDRISIDNDPGLSYHLTFDPKENLLSPKTNLFSRLSLTSPPRVAILREQGVNGASEMAFAFMTAGFTAVDVHMSDLIEGRVTLSDFIGLAACGGFSYGDVLGAGRGWASSVSQNPGLQKEFSTFFARPNTFTIGVCNGCQFLTQLASEGRGIIPGTEGWPTFARNTSEQFEARFSEVEVLDEGPSSSKSVFLHGMKGSKLTIAVSHAEGRAVFPGQRDQRAAAQRLLDSGMVCLRYLDNELTPTETYPANPNGSPLGITGVSSKDGRVLATMNHPERTVMGGIGSWIPQGKAEAWGETGPWGRIFKSARRWVG</sequence>
<dbReference type="GO" id="GO:0004642">
    <property type="term" value="F:phosphoribosylformylglycinamidine synthase activity"/>
    <property type="evidence" value="ECO:0007669"/>
    <property type="project" value="UniProtKB-EC"/>
</dbReference>
<evidence type="ECO:0000256" key="6">
    <source>
        <dbReference type="ARBA" id="ARBA00022723"/>
    </source>
</evidence>
<keyword evidence="8" id="KW-0658">Purine biosynthesis</keyword>
<dbReference type="SUPFAM" id="SSF52317">
    <property type="entry name" value="Class I glutamine amidotransferase-like"/>
    <property type="match status" value="1"/>
</dbReference>
<evidence type="ECO:0000313" key="20">
    <source>
        <dbReference type="EMBL" id="MDI1486024.1"/>
    </source>
</evidence>
<dbReference type="EC" id="6.3.5.3" evidence="3"/>
<comment type="pathway">
    <text evidence="1">Purine metabolism; IMP biosynthesis via de novo pathway; 5-amino-1-(5-phospho-D-ribosyl)imidazole from N(2)-formyl-N(1)-(5-phospho-D-ribosyl)glycinamide: step 1/2.</text>
</comment>
<evidence type="ECO:0000256" key="12">
    <source>
        <dbReference type="ARBA" id="ARBA00029823"/>
    </source>
</evidence>
<dbReference type="EMBL" id="JAPUFD010000002">
    <property type="protein sequence ID" value="MDI1486024.1"/>
    <property type="molecule type" value="Genomic_DNA"/>
</dbReference>
<dbReference type="FunFam" id="3.90.650.10:FF:000005">
    <property type="entry name" value="Phosphoribosylformylglycinamidine synthase"/>
    <property type="match status" value="1"/>
</dbReference>
<dbReference type="Pfam" id="PF02769">
    <property type="entry name" value="AIRS_C"/>
    <property type="match status" value="2"/>
</dbReference>
<evidence type="ECO:0000256" key="13">
    <source>
        <dbReference type="ARBA" id="ARBA00032632"/>
    </source>
</evidence>
<feature type="domain" description="PurM-like C-terminal" evidence="16">
    <location>
        <begin position="866"/>
        <end position="947"/>
    </location>
</feature>